<dbReference type="InterPro" id="IPR050722">
    <property type="entry name" value="Pyruvate:ferred/Flavod_OxRd"/>
</dbReference>
<dbReference type="CDD" id="cd07034">
    <property type="entry name" value="TPP_PYR_PFOR_IOR-alpha_like"/>
    <property type="match status" value="1"/>
</dbReference>
<feature type="domain" description="Pyruvate/ketoisovalerate oxidoreductase catalytic" evidence="3">
    <location>
        <begin position="33"/>
        <end position="197"/>
    </location>
</feature>
<evidence type="ECO:0000259" key="3">
    <source>
        <dbReference type="Pfam" id="PF01558"/>
    </source>
</evidence>
<dbReference type="Pfam" id="PF01558">
    <property type="entry name" value="POR"/>
    <property type="match status" value="1"/>
</dbReference>
<dbReference type="EMBL" id="UINC01000604">
    <property type="protein sequence ID" value="SUZ58211.1"/>
    <property type="molecule type" value="Genomic_DNA"/>
</dbReference>
<dbReference type="InterPro" id="IPR022367">
    <property type="entry name" value="2-oxoacid/accept_OxRdtase_asu"/>
</dbReference>
<dbReference type="SUPFAM" id="SSF52518">
    <property type="entry name" value="Thiamin diphosphate-binding fold (THDP-binding)"/>
    <property type="match status" value="1"/>
</dbReference>
<dbReference type="Gene3D" id="3.40.50.970">
    <property type="match status" value="1"/>
</dbReference>
<evidence type="ECO:0000256" key="1">
    <source>
        <dbReference type="ARBA" id="ARBA00023002"/>
    </source>
</evidence>
<dbReference type="NCBIfam" id="TIGR03710">
    <property type="entry name" value="OAFO_sf"/>
    <property type="match status" value="1"/>
</dbReference>
<accession>A0A381NUC8</accession>
<dbReference type="GO" id="GO:0006979">
    <property type="term" value="P:response to oxidative stress"/>
    <property type="evidence" value="ECO:0007669"/>
    <property type="project" value="TreeGrafter"/>
</dbReference>
<dbReference type="InterPro" id="IPR002869">
    <property type="entry name" value="Pyrv_flavodox_OxRed_cen"/>
</dbReference>
<dbReference type="GO" id="GO:0016903">
    <property type="term" value="F:oxidoreductase activity, acting on the aldehyde or oxo group of donors"/>
    <property type="evidence" value="ECO:0007669"/>
    <property type="project" value="InterPro"/>
</dbReference>
<evidence type="ECO:0008006" key="6">
    <source>
        <dbReference type="Google" id="ProtNLM"/>
    </source>
</evidence>
<dbReference type="Gene3D" id="3.40.920.10">
    <property type="entry name" value="Pyruvate-ferredoxin oxidoreductase, PFOR, domain III"/>
    <property type="match status" value="1"/>
</dbReference>
<proteinExistence type="predicted"/>
<evidence type="ECO:0000313" key="5">
    <source>
        <dbReference type="EMBL" id="SUZ58211.1"/>
    </source>
</evidence>
<dbReference type="PANTHER" id="PTHR32154:SF29">
    <property type="entry name" value="BLR6743 PROTEIN"/>
    <property type="match status" value="1"/>
</dbReference>
<dbReference type="InterPro" id="IPR019752">
    <property type="entry name" value="Pyrv/ketoisovalerate_OxRed_cat"/>
</dbReference>
<dbReference type="InterPro" id="IPR029061">
    <property type="entry name" value="THDP-binding"/>
</dbReference>
<organism evidence="5">
    <name type="scientific">marine metagenome</name>
    <dbReference type="NCBI Taxonomy" id="408172"/>
    <lineage>
        <taxon>unclassified sequences</taxon>
        <taxon>metagenomes</taxon>
        <taxon>ecological metagenomes</taxon>
    </lineage>
</organism>
<evidence type="ECO:0000256" key="2">
    <source>
        <dbReference type="SAM" id="Coils"/>
    </source>
</evidence>
<dbReference type="SUPFAM" id="SSF52922">
    <property type="entry name" value="TK C-terminal domain-like"/>
    <property type="match status" value="1"/>
</dbReference>
<feature type="coiled-coil region" evidence="2">
    <location>
        <begin position="466"/>
        <end position="493"/>
    </location>
</feature>
<keyword evidence="1" id="KW-0560">Oxidoreductase</keyword>
<dbReference type="Gene3D" id="3.40.50.920">
    <property type="match status" value="1"/>
</dbReference>
<dbReference type="InterPro" id="IPR009014">
    <property type="entry name" value="Transketo_C/PFOR_II"/>
</dbReference>
<dbReference type="Pfam" id="PF01855">
    <property type="entry name" value="POR_N"/>
    <property type="match status" value="1"/>
</dbReference>
<dbReference type="AlphaFoldDB" id="A0A381NUC8"/>
<keyword evidence="2" id="KW-0175">Coiled coil</keyword>
<gene>
    <name evidence="5" type="ORF">METZ01_LOCUS11065</name>
</gene>
<dbReference type="FunFam" id="3.40.50.970:FF:000022">
    <property type="entry name" value="2-oxoglutarate ferredoxin oxidoreductase alpha subunit"/>
    <property type="match status" value="1"/>
</dbReference>
<protein>
    <recommendedName>
        <fullName evidence="6">Pyruvate flavodoxin/ferredoxin oxidoreductase pyrimidine binding domain-containing protein</fullName>
    </recommendedName>
</protein>
<evidence type="ECO:0000259" key="4">
    <source>
        <dbReference type="Pfam" id="PF01855"/>
    </source>
</evidence>
<reference evidence="5" key="1">
    <citation type="submission" date="2018-05" db="EMBL/GenBank/DDBJ databases">
        <authorList>
            <person name="Lanie J.A."/>
            <person name="Ng W.-L."/>
            <person name="Kazmierczak K.M."/>
            <person name="Andrzejewski T.M."/>
            <person name="Davidsen T.M."/>
            <person name="Wayne K.J."/>
            <person name="Tettelin H."/>
            <person name="Glass J.I."/>
            <person name="Rusch D."/>
            <person name="Podicherti R."/>
            <person name="Tsui H.-C.T."/>
            <person name="Winkler M.E."/>
        </authorList>
    </citation>
    <scope>NUCLEOTIDE SEQUENCE</scope>
</reference>
<feature type="domain" description="Pyruvate flavodoxin/ferredoxin oxidoreductase pyrimidine binding" evidence="4">
    <location>
        <begin position="232"/>
        <end position="395"/>
    </location>
</feature>
<dbReference type="SUPFAM" id="SSF53323">
    <property type="entry name" value="Pyruvate-ferredoxin oxidoreductase, PFOR, domain III"/>
    <property type="match status" value="1"/>
</dbReference>
<dbReference type="InterPro" id="IPR002880">
    <property type="entry name" value="Pyrv_Fd/Flavodoxin_OxRdtase_N"/>
</dbReference>
<name>A0A381NUC8_9ZZZZ</name>
<dbReference type="PANTHER" id="PTHR32154">
    <property type="entry name" value="PYRUVATE-FLAVODOXIN OXIDOREDUCTASE-RELATED"/>
    <property type="match status" value="1"/>
</dbReference>
<sequence length="619" mass="67809">MSLPDAAVEDAVARMTTGQVVNDFNIQISTVNGSGSQTANLLLMRAIFQMGIPVSGKNLFPSNIAGLPTWYTIRVSKEGYVGRQRGVDFLVAMNRATARDDVMALPPRAAVVYDEPLELSGLRDDVSFYPVPFDKLVAEVCSDAKLRRLVRNVIYDGVLAKILGVDMAQLELALNRQLGRKVKALALNQAALQAGFEFADQHLTKEDRFSLAPMDATQGKILIDGNAAAALGALMAGVTVVAWYPITPSSSLCETLIEYLRKYRIDAETGKATFAVVQAEDEVAAIGMALGAGWSGARSMTSTSGPGISLMSEFAGLGYYAEVPTVIFDIQRVGPSTGLPTRTSQGDILSTAVLSHGDSKHVLLLPSSVKECYVMAQQAFDIAERLQTPVFVMSDLDLGMNNWMSEPFDYPEKPMDRGKLLDDEVLTKIGKWGRYRDVDGDGIPYRTIPGDGMPTYFCRGSGHNELAEYSESATDYEDNLKRLNQKFETARKLVPGLVVERASDGPIGVIAYGSSHWSTIESCDQLVKMAGVTVEYARLRAYPFHSDLGEFIDRHERIYVIEQNRDAQLLSLMRMELSPSRLVKLRSVLHYSGLPIDAQTITESVLAQEECDLEPVEES</sequence>